<dbReference type="Proteomes" id="UP000183190">
    <property type="component" value="Unassembled WGS sequence"/>
</dbReference>
<dbReference type="InterPro" id="IPR052348">
    <property type="entry name" value="Metallopeptidase_M50B"/>
</dbReference>
<feature type="transmembrane region" description="Helical" evidence="1">
    <location>
        <begin position="111"/>
        <end position="130"/>
    </location>
</feature>
<accession>A0A1H6HWE2</accession>
<protein>
    <recommendedName>
        <fullName evidence="4">Zn-dependent protease (Includes SpoIVFB)</fullName>
    </recommendedName>
</protein>
<dbReference type="PANTHER" id="PTHR35864">
    <property type="entry name" value="ZINC METALLOPROTEASE MJ0611-RELATED"/>
    <property type="match status" value="1"/>
</dbReference>
<dbReference type="AlphaFoldDB" id="A0A1H6HWE2"/>
<keyword evidence="1" id="KW-0812">Transmembrane</keyword>
<keyword evidence="1" id="KW-0472">Membrane</keyword>
<evidence type="ECO:0000313" key="2">
    <source>
        <dbReference type="EMBL" id="SEH39380.1"/>
    </source>
</evidence>
<name>A0A1H6HWE2_RUMFL</name>
<organism evidence="2 3">
    <name type="scientific">Ruminococcus flavefaciens</name>
    <dbReference type="NCBI Taxonomy" id="1265"/>
    <lineage>
        <taxon>Bacteria</taxon>
        <taxon>Bacillati</taxon>
        <taxon>Bacillota</taxon>
        <taxon>Clostridia</taxon>
        <taxon>Eubacteriales</taxon>
        <taxon>Oscillospiraceae</taxon>
        <taxon>Ruminococcus</taxon>
    </lineage>
</organism>
<sequence>MEKFYRFLLILLSRGLLLTAFMPAACFFKAWVSKMLGDRMPESDGRLSLDFRRHTDRIGMMMVIVFGFGFGHEMKHDISNMKHMKRDITLISLAAPIAYFFMYILLYNLAILIFSISFSSFLLASIYFILSEAAESCLAFGVIALLPLPPLDGFQIFYQFSWPKFRRWYFSHYQKIMYWSRMILYGIFLLAIITDGELSLIGFLSDLWAKLFNQLIFFRLDYFKMTEKILRYIFRFDAVID</sequence>
<evidence type="ECO:0008006" key="4">
    <source>
        <dbReference type="Google" id="ProtNLM"/>
    </source>
</evidence>
<dbReference type="OrthoDB" id="9800627at2"/>
<proteinExistence type="predicted"/>
<evidence type="ECO:0000256" key="1">
    <source>
        <dbReference type="SAM" id="Phobius"/>
    </source>
</evidence>
<feature type="transmembrane region" description="Helical" evidence="1">
    <location>
        <begin position="137"/>
        <end position="158"/>
    </location>
</feature>
<feature type="transmembrane region" description="Helical" evidence="1">
    <location>
        <begin position="88"/>
        <end position="105"/>
    </location>
</feature>
<keyword evidence="1" id="KW-1133">Transmembrane helix</keyword>
<feature type="transmembrane region" description="Helical" evidence="1">
    <location>
        <begin position="178"/>
        <end position="204"/>
    </location>
</feature>
<dbReference type="PANTHER" id="PTHR35864:SF1">
    <property type="entry name" value="ZINC METALLOPROTEASE YWHC-RELATED"/>
    <property type="match status" value="1"/>
</dbReference>
<evidence type="ECO:0000313" key="3">
    <source>
        <dbReference type="Proteomes" id="UP000183190"/>
    </source>
</evidence>
<dbReference type="EMBL" id="FNWV01000001">
    <property type="protein sequence ID" value="SEH39380.1"/>
    <property type="molecule type" value="Genomic_DNA"/>
</dbReference>
<gene>
    <name evidence="2" type="ORF">SAMN02910265_00320</name>
</gene>
<reference evidence="2 3" key="1">
    <citation type="submission" date="2016-10" db="EMBL/GenBank/DDBJ databases">
        <authorList>
            <person name="de Groot N.N."/>
        </authorList>
    </citation>
    <scope>NUCLEOTIDE SEQUENCE [LARGE SCALE GENOMIC DNA]</scope>
    <source>
        <strain evidence="2 3">YAD2003</strain>
    </source>
</reference>